<organism evidence="1 2">
    <name type="scientific">Psychroflexus lacisalsi</name>
    <dbReference type="NCBI Taxonomy" id="503928"/>
    <lineage>
        <taxon>Bacteria</taxon>
        <taxon>Pseudomonadati</taxon>
        <taxon>Bacteroidota</taxon>
        <taxon>Flavobacteriia</taxon>
        <taxon>Flavobacteriales</taxon>
        <taxon>Flavobacteriaceae</taxon>
        <taxon>Psychroflexus</taxon>
    </lineage>
</organism>
<proteinExistence type="predicted"/>
<sequence>MEGQIFADSVETYQVNIININQEIGSISNQEGKYKIRANIGDSILFTSLQHKTYTLRVEGRNLKAKTSIFLELEINELPEVTINQYQLSGDLSSDIDQVKVNFVDQRQFGFGVPRQLEKIDREIYSASTGMLTPLIYAITGEAKMLRKRKANAIIQSNKNRVLRNVSADFITKDLNIPRIYVDDFAYFCAEDEQTMTTLEKNDPLALIDELKLKSIAYLKLKEITK</sequence>
<reference evidence="1 2" key="1">
    <citation type="journal article" date="2019" name="Int. J. Syst. Evol. Microbiol.">
        <title>The Global Catalogue of Microorganisms (GCM) 10K type strain sequencing project: providing services to taxonomists for standard genome sequencing and annotation.</title>
        <authorList>
            <consortium name="The Broad Institute Genomics Platform"/>
            <consortium name="The Broad Institute Genome Sequencing Center for Infectious Disease"/>
            <person name="Wu L."/>
            <person name="Ma J."/>
        </authorList>
    </citation>
    <scope>NUCLEOTIDE SEQUENCE [LARGE SCALE GENOMIC DNA]</scope>
    <source>
        <strain evidence="1 2">JCM 16231</strain>
    </source>
</reference>
<keyword evidence="2" id="KW-1185">Reference proteome</keyword>
<protein>
    <recommendedName>
        <fullName evidence="3">CarboxypepD_reg-like domain-containing protein</fullName>
    </recommendedName>
</protein>
<dbReference type="EMBL" id="BAAAGG010000005">
    <property type="protein sequence ID" value="GAA0756283.1"/>
    <property type="molecule type" value="Genomic_DNA"/>
</dbReference>
<evidence type="ECO:0008006" key="3">
    <source>
        <dbReference type="Google" id="ProtNLM"/>
    </source>
</evidence>
<dbReference type="RefSeq" id="WP_224453688.1">
    <property type="nucleotide sequence ID" value="NZ_BAAAGG010000005.1"/>
</dbReference>
<accession>A0ABN1K6E1</accession>
<comment type="caution">
    <text evidence="1">The sequence shown here is derived from an EMBL/GenBank/DDBJ whole genome shotgun (WGS) entry which is preliminary data.</text>
</comment>
<gene>
    <name evidence="1" type="ORF">GCM10009433_11550</name>
</gene>
<dbReference type="Proteomes" id="UP001500185">
    <property type="component" value="Unassembled WGS sequence"/>
</dbReference>
<evidence type="ECO:0000313" key="1">
    <source>
        <dbReference type="EMBL" id="GAA0756283.1"/>
    </source>
</evidence>
<name>A0ABN1K6E1_9FLAO</name>
<evidence type="ECO:0000313" key="2">
    <source>
        <dbReference type="Proteomes" id="UP001500185"/>
    </source>
</evidence>